<dbReference type="AlphaFoldDB" id="A0A117LEZ6"/>
<organism evidence="2 5">
    <name type="scientific">Methanothrix harundinacea</name>
    <dbReference type="NCBI Taxonomy" id="301375"/>
    <lineage>
        <taxon>Archaea</taxon>
        <taxon>Methanobacteriati</taxon>
        <taxon>Methanobacteriota</taxon>
        <taxon>Stenosarchaea group</taxon>
        <taxon>Methanomicrobia</taxon>
        <taxon>Methanotrichales</taxon>
        <taxon>Methanotrichaceae</taxon>
        <taxon>Methanothrix</taxon>
    </lineage>
</organism>
<gene>
    <name evidence="2" type="ORF">XD72_2076</name>
    <name evidence="3" type="ORF">XE07_2095</name>
</gene>
<evidence type="ECO:0000313" key="3">
    <source>
        <dbReference type="EMBL" id="KUK94624.1"/>
    </source>
</evidence>
<dbReference type="EMBL" id="LGHB01000046">
    <property type="protein sequence ID" value="KUK94624.1"/>
    <property type="molecule type" value="Genomic_DNA"/>
</dbReference>
<accession>A0A117LEZ6</accession>
<dbReference type="CDD" id="cd04723">
    <property type="entry name" value="HisA_HisF"/>
    <property type="match status" value="1"/>
</dbReference>
<sequence>MTRCVFVLDLFNGSAVHAVRGEREKYQPIAAKSRVVGTSDPLSILEVLRPKEVYVADLDRITGSGENLDLICEIAGRAETMADVGISSFGELDLLLHTCKPVLGTETGALSLIERASSKRGIAVSVDLFGGEVLARDPSLKIPPLDLICELNPFPIREIILLSLDRVGTSMGLDEVFLRKAADLSDHPVLLGGGVKDESDLDRLEDLGLAGALVATAVHDGKISPDAVRR</sequence>
<comment type="similarity">
    <text evidence="1">Belongs to the HisA/HisF family.</text>
</comment>
<dbReference type="Gene3D" id="3.20.20.70">
    <property type="entry name" value="Aldolase class I"/>
    <property type="match status" value="1"/>
</dbReference>
<dbReference type="GO" id="GO:0000105">
    <property type="term" value="P:L-histidine biosynthetic process"/>
    <property type="evidence" value="ECO:0007669"/>
    <property type="project" value="UniProtKB-KW"/>
</dbReference>
<comment type="caution">
    <text evidence="2">The sequence shown here is derived from an EMBL/GenBank/DDBJ whole genome shotgun (WGS) entry which is preliminary data.</text>
</comment>
<protein>
    <submittedName>
        <fullName evidence="2">Phosphoribosylformimino-5-aminoimidazole carboxamide ribotide isomerase-like protein</fullName>
    </submittedName>
</protein>
<dbReference type="InterPro" id="IPR011060">
    <property type="entry name" value="RibuloseP-bd_barrel"/>
</dbReference>
<evidence type="ECO:0000313" key="4">
    <source>
        <dbReference type="Proteomes" id="UP000053961"/>
    </source>
</evidence>
<dbReference type="Pfam" id="PF00977">
    <property type="entry name" value="His_biosynth"/>
    <property type="match status" value="1"/>
</dbReference>
<evidence type="ECO:0000313" key="5">
    <source>
        <dbReference type="Proteomes" id="UP000057043"/>
    </source>
</evidence>
<dbReference type="EMBL" id="LGFT01000065">
    <property type="protein sequence ID" value="KUK43543.1"/>
    <property type="molecule type" value="Genomic_DNA"/>
</dbReference>
<dbReference type="InterPro" id="IPR013785">
    <property type="entry name" value="Aldolase_TIM"/>
</dbReference>
<evidence type="ECO:0000313" key="2">
    <source>
        <dbReference type="EMBL" id="KUK43543.1"/>
    </source>
</evidence>
<proteinExistence type="inferred from homology"/>
<keyword evidence="2" id="KW-0413">Isomerase</keyword>
<keyword evidence="1" id="KW-0028">Amino-acid biosynthesis</keyword>
<dbReference type="InterPro" id="IPR006062">
    <property type="entry name" value="His_biosynth"/>
</dbReference>
<reference evidence="3" key="1">
    <citation type="journal article" date="2015" name="MBio">
        <title>Genome-resolved metagenomic analysis reveals roles for candidate phyla and other microbial community members in biogeochemical transformations in oil reservoirs.</title>
        <authorList>
            <person name="Hu P."/>
            <person name="Tom L."/>
            <person name="Singh A."/>
            <person name="Thomas B.C."/>
            <person name="Baker B.J."/>
            <person name="Piceno Y.M."/>
            <person name="Andersen G.L."/>
            <person name="Banfield J.F."/>
        </authorList>
    </citation>
    <scope>NUCLEOTIDE SEQUENCE [LARGE SCALE GENOMIC DNA]</scope>
    <source>
        <strain evidence="3">56_747</strain>
    </source>
</reference>
<dbReference type="Proteomes" id="UP000057043">
    <property type="component" value="Unassembled WGS sequence"/>
</dbReference>
<dbReference type="PATRIC" id="fig|301375.6.peg.2146"/>
<dbReference type="Proteomes" id="UP000053961">
    <property type="component" value="Unassembled WGS sequence"/>
</dbReference>
<name>A0A117LEZ6_9EURY</name>
<keyword evidence="1" id="KW-0368">Histidine biosynthesis</keyword>
<dbReference type="GO" id="GO:0016853">
    <property type="term" value="F:isomerase activity"/>
    <property type="evidence" value="ECO:0007669"/>
    <property type="project" value="UniProtKB-KW"/>
</dbReference>
<dbReference type="SUPFAM" id="SSF51366">
    <property type="entry name" value="Ribulose-phoshate binding barrel"/>
    <property type="match status" value="1"/>
</dbReference>
<reference evidence="4 5" key="2">
    <citation type="journal article" date="2015" name="MBio">
        <title>Genome-Resolved Metagenomic Analysis Reveals Roles for Candidate Phyla and Other Microbial Community Members in Biogeochemical Transformations in Oil Reservoirs.</title>
        <authorList>
            <person name="Hu P."/>
            <person name="Tom L."/>
            <person name="Singh A."/>
            <person name="Thomas B.C."/>
            <person name="Baker B.J."/>
            <person name="Piceno Y.M."/>
            <person name="Andersen G.L."/>
            <person name="Banfield J.F."/>
        </authorList>
    </citation>
    <scope>NUCLEOTIDE SEQUENCE [LARGE SCALE GENOMIC DNA]</scope>
    <source>
        <strain evidence="2">57_489</strain>
    </source>
</reference>
<evidence type="ECO:0000256" key="1">
    <source>
        <dbReference type="RuleBase" id="RU003657"/>
    </source>
</evidence>